<proteinExistence type="predicted"/>
<keyword evidence="2" id="KW-1185">Reference proteome</keyword>
<name>A0ACB7I590_MANES</name>
<protein>
    <submittedName>
        <fullName evidence="1">Uncharacterized protein</fullName>
    </submittedName>
</protein>
<evidence type="ECO:0000313" key="2">
    <source>
        <dbReference type="Proteomes" id="UP000091857"/>
    </source>
</evidence>
<dbReference type="EMBL" id="CM004388">
    <property type="protein sequence ID" value="KAG8659496.1"/>
    <property type="molecule type" value="Genomic_DNA"/>
</dbReference>
<comment type="caution">
    <text evidence="1">The sequence shown here is derived from an EMBL/GenBank/DDBJ whole genome shotgun (WGS) entry which is preliminary data.</text>
</comment>
<reference evidence="2" key="1">
    <citation type="journal article" date="2016" name="Nat. Biotechnol.">
        <title>Sequencing wild and cultivated cassava and related species reveals extensive interspecific hybridization and genetic diversity.</title>
        <authorList>
            <person name="Bredeson J.V."/>
            <person name="Lyons J.B."/>
            <person name="Prochnik S.E."/>
            <person name="Wu G.A."/>
            <person name="Ha C.M."/>
            <person name="Edsinger-Gonzales E."/>
            <person name="Grimwood J."/>
            <person name="Schmutz J."/>
            <person name="Rabbi I.Y."/>
            <person name="Egesi C."/>
            <person name="Nauluvula P."/>
            <person name="Lebot V."/>
            <person name="Ndunguru J."/>
            <person name="Mkamilo G."/>
            <person name="Bart R.S."/>
            <person name="Setter T.L."/>
            <person name="Gleadow R.M."/>
            <person name="Kulakow P."/>
            <person name="Ferguson M.E."/>
            <person name="Rounsley S."/>
            <person name="Rokhsar D.S."/>
        </authorList>
    </citation>
    <scope>NUCLEOTIDE SEQUENCE [LARGE SCALE GENOMIC DNA]</scope>
    <source>
        <strain evidence="2">cv. AM560-2</strain>
    </source>
</reference>
<dbReference type="Proteomes" id="UP000091857">
    <property type="component" value="Chromosome 2"/>
</dbReference>
<accession>A0ACB7I590</accession>
<sequence>MTYELTDRKQKCVICLSSDTEGEKQMDSMLDPDYIRTRPRRRNNNPPRSNQNMEIETVFPGVDGISIGRKRRAPWKRANNGNEELKAKPRKRRKPAFRLSRSITQSKSDEKTVLSLLMNQNAIFEYDRVQYSVDNGPSLKEGIARRDGIWCRCCNKLMTVWEFEIHAGSNLKMPYFNIKMVRTSKSLLNLLVALCEIEEAERRHFNHVGPIPGATDANDDACQICADGGELICCENCPSTFHPSCLEMESIPQGDWLCPYCVCIFCDGGNRDMLTCQQCQKKFHWECFLERQPIDLKIYWLTQFCGPNCEQLHRLIGVKHEIKEGFSWTLLRRLDPFDDIDVQTRMECNSKSALALEVLNECFMSCTDRHTRINILQSVVYNRGSNLSRMNFEGFYTLILEKKDAIVSAATIRMHKNDLAEMPYIATRERYRCMGLSRMLFDALRYVFSCIGAKHLVIPSLPELANMWQEKYGFRPIDDVVKQKLMTYNTLMFPGTIRLQMTFPDTSASSSRAMDIGANKESRLKLPLLDLNLSPPEAADDELAEPVPYGKQIKSD</sequence>
<organism evidence="1 2">
    <name type="scientific">Manihot esculenta</name>
    <name type="common">Cassava</name>
    <name type="synonym">Jatropha manihot</name>
    <dbReference type="NCBI Taxonomy" id="3983"/>
    <lineage>
        <taxon>Eukaryota</taxon>
        <taxon>Viridiplantae</taxon>
        <taxon>Streptophyta</taxon>
        <taxon>Embryophyta</taxon>
        <taxon>Tracheophyta</taxon>
        <taxon>Spermatophyta</taxon>
        <taxon>Magnoliopsida</taxon>
        <taxon>eudicotyledons</taxon>
        <taxon>Gunneridae</taxon>
        <taxon>Pentapetalae</taxon>
        <taxon>rosids</taxon>
        <taxon>fabids</taxon>
        <taxon>Malpighiales</taxon>
        <taxon>Euphorbiaceae</taxon>
        <taxon>Crotonoideae</taxon>
        <taxon>Manihoteae</taxon>
        <taxon>Manihot</taxon>
    </lineage>
</organism>
<gene>
    <name evidence="1" type="ORF">MANES_02G043000v8</name>
</gene>
<evidence type="ECO:0000313" key="1">
    <source>
        <dbReference type="EMBL" id="KAG8659496.1"/>
    </source>
</evidence>